<dbReference type="AlphaFoldDB" id="A0A229UXX9"/>
<dbReference type="InterPro" id="IPR043429">
    <property type="entry name" value="ArtM/GltK/GlnP/TcyL/YhdX-like"/>
</dbReference>
<dbReference type="GO" id="GO:0043190">
    <property type="term" value="C:ATP-binding cassette (ABC) transporter complex"/>
    <property type="evidence" value="ECO:0007669"/>
    <property type="project" value="InterPro"/>
</dbReference>
<dbReference type="InterPro" id="IPR035906">
    <property type="entry name" value="MetI-like_sf"/>
</dbReference>
<dbReference type="EMBL" id="NMQW01000001">
    <property type="protein sequence ID" value="OXM88352.1"/>
    <property type="molecule type" value="Genomic_DNA"/>
</dbReference>
<protein>
    <submittedName>
        <fullName evidence="10">Cysteine ABC transporter permease</fullName>
    </submittedName>
</protein>
<proteinExistence type="inferred from homology"/>
<dbReference type="PROSITE" id="PS50928">
    <property type="entry name" value="ABC_TM1"/>
    <property type="match status" value="1"/>
</dbReference>
<feature type="transmembrane region" description="Helical" evidence="8">
    <location>
        <begin position="24"/>
        <end position="51"/>
    </location>
</feature>
<dbReference type="Proteomes" id="UP000215509">
    <property type="component" value="Unassembled WGS sequence"/>
</dbReference>
<dbReference type="PANTHER" id="PTHR30614:SF0">
    <property type="entry name" value="L-CYSTINE TRANSPORT SYSTEM PERMEASE PROTEIN TCYL"/>
    <property type="match status" value="1"/>
</dbReference>
<dbReference type="Gene3D" id="1.10.3720.10">
    <property type="entry name" value="MetI-like"/>
    <property type="match status" value="1"/>
</dbReference>
<evidence type="ECO:0000256" key="5">
    <source>
        <dbReference type="ARBA" id="ARBA00022970"/>
    </source>
</evidence>
<feature type="domain" description="ABC transmembrane type-1" evidence="9">
    <location>
        <begin position="25"/>
        <end position="213"/>
    </location>
</feature>
<evidence type="ECO:0000256" key="7">
    <source>
        <dbReference type="ARBA" id="ARBA00023136"/>
    </source>
</evidence>
<dbReference type="GO" id="GO:0022857">
    <property type="term" value="F:transmembrane transporter activity"/>
    <property type="evidence" value="ECO:0007669"/>
    <property type="project" value="InterPro"/>
</dbReference>
<feature type="transmembrane region" description="Helical" evidence="8">
    <location>
        <begin position="192"/>
        <end position="212"/>
    </location>
</feature>
<gene>
    <name evidence="10" type="ORF">CF651_00345</name>
</gene>
<feature type="transmembrane region" description="Helical" evidence="8">
    <location>
        <begin position="63"/>
        <end position="84"/>
    </location>
</feature>
<dbReference type="RefSeq" id="WP_094012852.1">
    <property type="nucleotide sequence ID" value="NZ_NMQW01000001.1"/>
</dbReference>
<keyword evidence="3" id="KW-1003">Cell membrane</keyword>
<dbReference type="Pfam" id="PF00528">
    <property type="entry name" value="BPD_transp_1"/>
    <property type="match status" value="1"/>
</dbReference>
<dbReference type="GO" id="GO:0006865">
    <property type="term" value="P:amino acid transport"/>
    <property type="evidence" value="ECO:0007669"/>
    <property type="project" value="UniProtKB-KW"/>
</dbReference>
<reference evidence="10 11" key="1">
    <citation type="submission" date="2017-07" db="EMBL/GenBank/DDBJ databases">
        <title>Genome sequencing and assembly of Paenibacillus rigui.</title>
        <authorList>
            <person name="Mayilraj S."/>
        </authorList>
    </citation>
    <scope>NUCLEOTIDE SEQUENCE [LARGE SCALE GENOMIC DNA]</scope>
    <source>
        <strain evidence="10 11">JCM 16352</strain>
    </source>
</reference>
<evidence type="ECO:0000256" key="4">
    <source>
        <dbReference type="ARBA" id="ARBA00022692"/>
    </source>
</evidence>
<name>A0A229UXX9_9BACL</name>
<evidence type="ECO:0000313" key="11">
    <source>
        <dbReference type="Proteomes" id="UP000215509"/>
    </source>
</evidence>
<comment type="similarity">
    <text evidence="8">Belongs to the binding-protein-dependent transport system permease family.</text>
</comment>
<keyword evidence="5" id="KW-0029">Amino-acid transport</keyword>
<dbReference type="InterPro" id="IPR000515">
    <property type="entry name" value="MetI-like"/>
</dbReference>
<evidence type="ECO:0000259" key="9">
    <source>
        <dbReference type="PROSITE" id="PS50928"/>
    </source>
</evidence>
<keyword evidence="11" id="KW-1185">Reference proteome</keyword>
<dbReference type="PANTHER" id="PTHR30614">
    <property type="entry name" value="MEMBRANE COMPONENT OF AMINO ACID ABC TRANSPORTER"/>
    <property type="match status" value="1"/>
</dbReference>
<dbReference type="OrthoDB" id="9805999at2"/>
<keyword evidence="6 8" id="KW-1133">Transmembrane helix</keyword>
<evidence type="ECO:0000256" key="8">
    <source>
        <dbReference type="RuleBase" id="RU363032"/>
    </source>
</evidence>
<dbReference type="InterPro" id="IPR010065">
    <property type="entry name" value="AA_ABC_transptr_permease_3TM"/>
</dbReference>
<dbReference type="CDD" id="cd06261">
    <property type="entry name" value="TM_PBP2"/>
    <property type="match status" value="1"/>
</dbReference>
<comment type="caution">
    <text evidence="10">The sequence shown here is derived from an EMBL/GenBank/DDBJ whole genome shotgun (WGS) entry which is preliminary data.</text>
</comment>
<evidence type="ECO:0000256" key="6">
    <source>
        <dbReference type="ARBA" id="ARBA00022989"/>
    </source>
</evidence>
<dbReference type="SUPFAM" id="SSF161098">
    <property type="entry name" value="MetI-like"/>
    <property type="match status" value="1"/>
</dbReference>
<keyword evidence="7 8" id="KW-0472">Membrane</keyword>
<sequence>MSLDRIERMLEIISFSWLPLLKGAVYYTIPLAIVSFLLGISFAFFVALASLSSNRVIYTASRSYIWAIRCTPVLVQLFIIFYGLPNLGIVLDPFVSVMISLTVSEAAYCSEIIRASIQSVAAGQWKASYALGMSYGQTLRKVILPQAIRVCIPSFGNQFISLFKTTSLAALVTIPDLFGAARLIAASTFEPMLLYLVAGAYYLILCSLLNIAQSRIEKNFVYIKAH</sequence>
<dbReference type="NCBIfam" id="TIGR01726">
    <property type="entry name" value="HEQRo_perm_3TM"/>
    <property type="match status" value="1"/>
</dbReference>
<evidence type="ECO:0000256" key="1">
    <source>
        <dbReference type="ARBA" id="ARBA00004651"/>
    </source>
</evidence>
<keyword evidence="4 8" id="KW-0812">Transmembrane</keyword>
<evidence type="ECO:0000256" key="3">
    <source>
        <dbReference type="ARBA" id="ARBA00022475"/>
    </source>
</evidence>
<evidence type="ECO:0000256" key="2">
    <source>
        <dbReference type="ARBA" id="ARBA00022448"/>
    </source>
</evidence>
<organism evidence="10 11">
    <name type="scientific">Paenibacillus rigui</name>
    <dbReference type="NCBI Taxonomy" id="554312"/>
    <lineage>
        <taxon>Bacteria</taxon>
        <taxon>Bacillati</taxon>
        <taxon>Bacillota</taxon>
        <taxon>Bacilli</taxon>
        <taxon>Bacillales</taxon>
        <taxon>Paenibacillaceae</taxon>
        <taxon>Paenibacillus</taxon>
    </lineage>
</organism>
<evidence type="ECO:0000313" key="10">
    <source>
        <dbReference type="EMBL" id="OXM88352.1"/>
    </source>
</evidence>
<accession>A0A229UXX9</accession>
<comment type="subcellular location">
    <subcellularLocation>
        <location evidence="1 8">Cell membrane</location>
        <topology evidence="1 8">Multi-pass membrane protein</topology>
    </subcellularLocation>
</comment>
<keyword evidence="2 8" id="KW-0813">Transport</keyword>